<gene>
    <name evidence="1" type="ORF">Tci_233240</name>
</gene>
<protein>
    <submittedName>
        <fullName evidence="1">Uncharacterized protein</fullName>
    </submittedName>
</protein>
<proteinExistence type="predicted"/>
<comment type="caution">
    <text evidence="1">The sequence shown here is derived from an EMBL/GenBank/DDBJ whole genome shotgun (WGS) entry which is preliminary data.</text>
</comment>
<dbReference type="AlphaFoldDB" id="A0A699H0L5"/>
<name>A0A699H0L5_TANCI</name>
<organism evidence="1">
    <name type="scientific">Tanacetum cinerariifolium</name>
    <name type="common">Dalmatian daisy</name>
    <name type="synonym">Chrysanthemum cinerariifolium</name>
    <dbReference type="NCBI Taxonomy" id="118510"/>
    <lineage>
        <taxon>Eukaryota</taxon>
        <taxon>Viridiplantae</taxon>
        <taxon>Streptophyta</taxon>
        <taxon>Embryophyta</taxon>
        <taxon>Tracheophyta</taxon>
        <taxon>Spermatophyta</taxon>
        <taxon>Magnoliopsida</taxon>
        <taxon>eudicotyledons</taxon>
        <taxon>Gunneridae</taxon>
        <taxon>Pentapetalae</taxon>
        <taxon>asterids</taxon>
        <taxon>campanulids</taxon>
        <taxon>Asterales</taxon>
        <taxon>Asteraceae</taxon>
        <taxon>Asteroideae</taxon>
        <taxon>Anthemideae</taxon>
        <taxon>Anthemidinae</taxon>
        <taxon>Tanacetum</taxon>
    </lineage>
</organism>
<reference evidence="1" key="1">
    <citation type="journal article" date="2019" name="Sci. Rep.">
        <title>Draft genome of Tanacetum cinerariifolium, the natural source of mosquito coil.</title>
        <authorList>
            <person name="Yamashiro T."/>
            <person name="Shiraishi A."/>
            <person name="Satake H."/>
            <person name="Nakayama K."/>
        </authorList>
    </citation>
    <scope>NUCLEOTIDE SEQUENCE</scope>
</reference>
<evidence type="ECO:0000313" key="1">
    <source>
        <dbReference type="EMBL" id="GEW61264.1"/>
    </source>
</evidence>
<accession>A0A699H0L5</accession>
<dbReference type="EMBL" id="BKCJ010065898">
    <property type="protein sequence ID" value="GEW61264.1"/>
    <property type="molecule type" value="Genomic_DNA"/>
</dbReference>
<sequence length="224" mass="24766">MSSSSSVAGLGRAGVVLAGLSFSIGDVSDIWRGIVMTSVSMMSSMMACACVPVRSMKWNDVLYMPDRYAYGVSLKERVGDWEWADMMALYCQNVTEEDSEFVRRMGVLLEEIEAAYNERVDFIKELEVVPGVDAAVKTAEFLNDALEITEDLRLAREINALYVCVTAIVDQREMFVDELDMLAGRHVPDKMADFMKQWVPGVRVSSLMGSLVPLIGCAANIVHG</sequence>